<dbReference type="SUPFAM" id="SSF49313">
    <property type="entry name" value="Cadherin-like"/>
    <property type="match status" value="1"/>
</dbReference>
<evidence type="ECO:0000256" key="8">
    <source>
        <dbReference type="PROSITE-ProRule" id="PRU00043"/>
    </source>
</evidence>
<dbReference type="CDD" id="cd11304">
    <property type="entry name" value="Cadherin_repeat"/>
    <property type="match status" value="2"/>
</dbReference>
<dbReference type="GO" id="GO:0007156">
    <property type="term" value="P:homophilic cell adhesion via plasma membrane adhesion molecules"/>
    <property type="evidence" value="ECO:0007669"/>
    <property type="project" value="InterPro"/>
</dbReference>
<keyword evidence="3" id="KW-0677">Repeat</keyword>
<dbReference type="InterPro" id="IPR020894">
    <property type="entry name" value="Cadherin_CS"/>
</dbReference>
<dbReference type="PROSITE" id="PS00232">
    <property type="entry name" value="CADHERIN_1"/>
    <property type="match status" value="1"/>
</dbReference>
<dbReference type="PRINTS" id="PR00205">
    <property type="entry name" value="CADHERIN"/>
</dbReference>
<dbReference type="InterPro" id="IPR015919">
    <property type="entry name" value="Cadherin-like_sf"/>
</dbReference>
<dbReference type="InterPro" id="IPR002126">
    <property type="entry name" value="Cadherin-like_dom"/>
</dbReference>
<evidence type="ECO:0000256" key="5">
    <source>
        <dbReference type="ARBA" id="ARBA00022989"/>
    </source>
</evidence>
<evidence type="ECO:0000313" key="11">
    <source>
        <dbReference type="WBParaSite" id="maker-unitig_26910-snap-gene-0.1-mRNA-1"/>
    </source>
</evidence>
<evidence type="ECO:0000313" key="10">
    <source>
        <dbReference type="Proteomes" id="UP000095280"/>
    </source>
</evidence>
<organism evidence="10 11">
    <name type="scientific">Macrostomum lignano</name>
    <dbReference type="NCBI Taxonomy" id="282301"/>
    <lineage>
        <taxon>Eukaryota</taxon>
        <taxon>Metazoa</taxon>
        <taxon>Spiralia</taxon>
        <taxon>Lophotrochozoa</taxon>
        <taxon>Platyhelminthes</taxon>
        <taxon>Rhabditophora</taxon>
        <taxon>Macrostomorpha</taxon>
        <taxon>Macrostomida</taxon>
        <taxon>Macrostomidae</taxon>
        <taxon>Macrostomum</taxon>
    </lineage>
</organism>
<keyword evidence="10" id="KW-1185">Reference proteome</keyword>
<dbReference type="Gene3D" id="2.60.40.60">
    <property type="entry name" value="Cadherins"/>
    <property type="match status" value="2"/>
</dbReference>
<reference evidence="11" key="1">
    <citation type="submission" date="2016-11" db="UniProtKB">
        <authorList>
            <consortium name="WormBaseParasite"/>
        </authorList>
    </citation>
    <scope>IDENTIFICATION</scope>
</reference>
<dbReference type="GO" id="GO:0005509">
    <property type="term" value="F:calcium ion binding"/>
    <property type="evidence" value="ECO:0007669"/>
    <property type="project" value="UniProtKB-UniRule"/>
</dbReference>
<dbReference type="PANTHER" id="PTHR24028:SF328">
    <property type="entry name" value="CADHERIN-3"/>
    <property type="match status" value="1"/>
</dbReference>
<keyword evidence="7" id="KW-0325">Glycoprotein</keyword>
<dbReference type="PROSITE" id="PS50268">
    <property type="entry name" value="CADHERIN_2"/>
    <property type="match status" value="1"/>
</dbReference>
<keyword evidence="2" id="KW-0812">Transmembrane</keyword>
<dbReference type="WBParaSite" id="maker-unitig_26910-snap-gene-0.1-mRNA-1">
    <property type="protein sequence ID" value="maker-unitig_26910-snap-gene-0.1-mRNA-1"/>
    <property type="gene ID" value="maker-unitig_26910-snap-gene-0.1"/>
</dbReference>
<evidence type="ECO:0000259" key="9">
    <source>
        <dbReference type="PROSITE" id="PS50268"/>
    </source>
</evidence>
<keyword evidence="6" id="KW-0472">Membrane</keyword>
<dbReference type="GO" id="GO:0005886">
    <property type="term" value="C:plasma membrane"/>
    <property type="evidence" value="ECO:0007669"/>
    <property type="project" value="InterPro"/>
</dbReference>
<keyword evidence="4 8" id="KW-0106">Calcium</keyword>
<dbReference type="PANTHER" id="PTHR24028">
    <property type="entry name" value="CADHERIN-87A"/>
    <property type="match status" value="1"/>
</dbReference>
<keyword evidence="5" id="KW-1133">Transmembrane helix</keyword>
<sequence length="263" mass="28533">GETNASSQAASNRIGNGWHHSNNSHCQCLTVSVLDDNEFAPAFTQSVYSATIDENMPAGAFVAAVFATDMDSGPNAMRLSNATNRRLSSTCLLTVSVQDVNDHSPRLLPLYNASLREDALTGAVTDQLFILSLTAADADAGAKSETSPTAHHIRPISGNLSLVAGYGPLDYETYPRLDYCDGLQWQPLNGRQPASGSQHQLKSSSPWREKFLLVEAVDPDSGLNGLVSYRTDAQWQLRGTVEFPFNISKDAWLSATFPLDREQ</sequence>
<dbReference type="AlphaFoldDB" id="A0A1I8FAK4"/>
<evidence type="ECO:0000256" key="7">
    <source>
        <dbReference type="ARBA" id="ARBA00023180"/>
    </source>
</evidence>
<evidence type="ECO:0000256" key="2">
    <source>
        <dbReference type="ARBA" id="ARBA00022692"/>
    </source>
</evidence>
<dbReference type="InterPro" id="IPR050174">
    <property type="entry name" value="Protocadherin/Cadherin-CA"/>
</dbReference>
<feature type="domain" description="Cadherin" evidence="9">
    <location>
        <begin position="52"/>
        <end position="107"/>
    </location>
</feature>
<comment type="subcellular location">
    <subcellularLocation>
        <location evidence="1">Membrane</location>
        <topology evidence="1">Single-pass membrane protein</topology>
    </subcellularLocation>
</comment>
<accession>A0A1I8FAK4</accession>
<proteinExistence type="predicted"/>
<protein>
    <submittedName>
        <fullName evidence="11">Cadherin domain-containing protein</fullName>
    </submittedName>
</protein>
<evidence type="ECO:0000256" key="1">
    <source>
        <dbReference type="ARBA" id="ARBA00004167"/>
    </source>
</evidence>
<name>A0A1I8FAK4_9PLAT</name>
<evidence type="ECO:0000256" key="4">
    <source>
        <dbReference type="ARBA" id="ARBA00022837"/>
    </source>
</evidence>
<evidence type="ECO:0000256" key="3">
    <source>
        <dbReference type="ARBA" id="ARBA00022737"/>
    </source>
</evidence>
<dbReference type="Proteomes" id="UP000095280">
    <property type="component" value="Unplaced"/>
</dbReference>
<evidence type="ECO:0000256" key="6">
    <source>
        <dbReference type="ARBA" id="ARBA00023136"/>
    </source>
</evidence>